<feature type="signal peptide" evidence="1">
    <location>
        <begin position="1"/>
        <end position="20"/>
    </location>
</feature>
<evidence type="ECO:0000313" key="4">
    <source>
        <dbReference type="RefSeq" id="XP_033460649.1"/>
    </source>
</evidence>
<dbReference type="RefSeq" id="XP_033460649.1">
    <property type="nucleotide sequence ID" value="XM_033607582.1"/>
</dbReference>
<reference evidence="4" key="1">
    <citation type="submission" date="2020-01" db="EMBL/GenBank/DDBJ databases">
        <authorList>
            <consortium name="DOE Joint Genome Institute"/>
            <person name="Haridas S."/>
            <person name="Albert R."/>
            <person name="Binder M."/>
            <person name="Bloem J."/>
            <person name="Labutti K."/>
            <person name="Salamov A."/>
            <person name="Andreopoulos B."/>
            <person name="Baker S.E."/>
            <person name="Barry K."/>
            <person name="Bills G."/>
            <person name="Bluhm B.H."/>
            <person name="Cannon C."/>
            <person name="Castanera R."/>
            <person name="Culley D.E."/>
            <person name="Daum C."/>
            <person name="Ezra D."/>
            <person name="Gonzalez J.B."/>
            <person name="Henrissat B."/>
            <person name="Kuo A."/>
            <person name="Liang C."/>
            <person name="Lipzen A."/>
            <person name="Lutzoni F."/>
            <person name="Magnuson J."/>
            <person name="Mondo S."/>
            <person name="Nolan M."/>
            <person name="Ohm R."/>
            <person name="Pangilinan J."/>
            <person name="Park H.-J."/>
            <person name="Ramirez L."/>
            <person name="Alfaro M."/>
            <person name="Sun H."/>
            <person name="Tritt A."/>
            <person name="Yoshinaga Y."/>
            <person name="Zwiers L.-H."/>
            <person name="Turgeon B.G."/>
            <person name="Goodwin S.B."/>
            <person name="Spatafora J.W."/>
            <person name="Crous P.W."/>
            <person name="Grigoriev I.V."/>
        </authorList>
    </citation>
    <scope>NUCLEOTIDE SEQUENCE</scope>
    <source>
        <strain evidence="4">CBS 342.82</strain>
    </source>
</reference>
<feature type="chain" id="PRO_5026811492" description="NTF2-like domain-containing protein" evidence="1">
    <location>
        <begin position="21"/>
        <end position="208"/>
    </location>
</feature>
<keyword evidence="1" id="KW-0732">Signal</keyword>
<gene>
    <name evidence="4" type="ORF">K489DRAFT_409434</name>
</gene>
<evidence type="ECO:0000259" key="2">
    <source>
        <dbReference type="Pfam" id="PF26534"/>
    </source>
</evidence>
<evidence type="ECO:0000256" key="1">
    <source>
        <dbReference type="SAM" id="SignalP"/>
    </source>
</evidence>
<feature type="domain" description="NTF2-like" evidence="2">
    <location>
        <begin position="43"/>
        <end position="182"/>
    </location>
</feature>
<evidence type="ECO:0000313" key="3">
    <source>
        <dbReference type="Proteomes" id="UP000504637"/>
    </source>
</evidence>
<dbReference type="Pfam" id="PF26534">
    <property type="entry name" value="NTF2_7"/>
    <property type="match status" value="1"/>
</dbReference>
<sequence length="208" mass="22423">MRSASIVLASSLLFVSNAVAATWGGSWGVWKSPDWSATGNNACMTASDAQTVADNFDALIANYSDALARKTLTENFHDYTDSVIELIDNGCPNGPLPRGVPTFASRTEFEKGQGSQPAIDFQQLNLWHNCETVTLRWMSRMSPTNITGIIVLETVRGNDGVWLINTVYSEFNSGAWLVDLGVFKPQNCSAGAPGAPGASGVHQRSYML</sequence>
<keyword evidence="3" id="KW-1185">Reference proteome</keyword>
<reference evidence="4" key="2">
    <citation type="submission" date="2020-04" db="EMBL/GenBank/DDBJ databases">
        <authorList>
            <consortium name="NCBI Genome Project"/>
        </authorList>
    </citation>
    <scope>NUCLEOTIDE SEQUENCE</scope>
    <source>
        <strain evidence="4">CBS 342.82</strain>
    </source>
</reference>
<accession>A0A6J3M6U5</accession>
<proteinExistence type="predicted"/>
<dbReference type="OrthoDB" id="5596743at2759"/>
<dbReference type="AlphaFoldDB" id="A0A6J3M6U5"/>
<name>A0A6J3M6U5_9PEZI</name>
<reference evidence="4" key="3">
    <citation type="submission" date="2025-08" db="UniProtKB">
        <authorList>
            <consortium name="RefSeq"/>
        </authorList>
    </citation>
    <scope>IDENTIFICATION</scope>
    <source>
        <strain evidence="4">CBS 342.82</strain>
    </source>
</reference>
<dbReference type="InterPro" id="IPR058645">
    <property type="entry name" value="NTF2-like_dom_7"/>
</dbReference>
<dbReference type="GeneID" id="54365381"/>
<dbReference type="Proteomes" id="UP000504637">
    <property type="component" value="Unplaced"/>
</dbReference>
<protein>
    <recommendedName>
        <fullName evidence="2">NTF2-like domain-containing protein</fullName>
    </recommendedName>
</protein>
<organism evidence="4">
    <name type="scientific">Dissoconium aciculare CBS 342.82</name>
    <dbReference type="NCBI Taxonomy" id="1314786"/>
    <lineage>
        <taxon>Eukaryota</taxon>
        <taxon>Fungi</taxon>
        <taxon>Dikarya</taxon>
        <taxon>Ascomycota</taxon>
        <taxon>Pezizomycotina</taxon>
        <taxon>Dothideomycetes</taxon>
        <taxon>Dothideomycetidae</taxon>
        <taxon>Mycosphaerellales</taxon>
        <taxon>Dissoconiaceae</taxon>
        <taxon>Dissoconium</taxon>
    </lineage>
</organism>